<sequence length="135" mass="13783">MAPVLVAVFGQNPQTASGVADGMKPGYETVHICLSLDTALAELPALFSGDAVKPASGLGTNAEAEVAKVPKYLIFGAGLPAEDVAKATEAVTAKCPEAKFVQVNKEDMIAAGASGPDPKVISEVLKSKIAEMEKA</sequence>
<dbReference type="EMBL" id="JAKWBI020000030">
    <property type="protein sequence ID" value="KAJ2905540.1"/>
    <property type="molecule type" value="Genomic_DNA"/>
</dbReference>
<evidence type="ECO:0000313" key="2">
    <source>
        <dbReference type="Proteomes" id="UP001201980"/>
    </source>
</evidence>
<dbReference type="AlphaFoldDB" id="A0AAD5RWA7"/>
<keyword evidence="2" id="KW-1185">Reference proteome</keyword>
<gene>
    <name evidence="1" type="ORF">MKZ38_005184</name>
</gene>
<comment type="caution">
    <text evidence="1">The sequence shown here is derived from an EMBL/GenBank/DDBJ whole genome shotgun (WGS) entry which is preliminary data.</text>
</comment>
<organism evidence="1 2">
    <name type="scientific">Zalerion maritima</name>
    <dbReference type="NCBI Taxonomy" id="339359"/>
    <lineage>
        <taxon>Eukaryota</taxon>
        <taxon>Fungi</taxon>
        <taxon>Dikarya</taxon>
        <taxon>Ascomycota</taxon>
        <taxon>Pezizomycotina</taxon>
        <taxon>Sordariomycetes</taxon>
        <taxon>Lulworthiomycetidae</taxon>
        <taxon>Lulworthiales</taxon>
        <taxon>Lulworthiaceae</taxon>
        <taxon>Zalerion</taxon>
    </lineage>
</organism>
<name>A0AAD5RWA7_9PEZI</name>
<reference evidence="1" key="1">
    <citation type="submission" date="2022-07" db="EMBL/GenBank/DDBJ databases">
        <title>Draft genome sequence of Zalerion maritima ATCC 34329, a (micro)plastics degrading marine fungus.</title>
        <authorList>
            <person name="Paco A."/>
            <person name="Goncalves M.F.M."/>
            <person name="Rocha-Santos T.A.P."/>
            <person name="Alves A."/>
        </authorList>
    </citation>
    <scope>NUCLEOTIDE SEQUENCE</scope>
    <source>
        <strain evidence="1">ATCC 34329</strain>
    </source>
</reference>
<accession>A0AAD5RWA7</accession>
<proteinExistence type="predicted"/>
<evidence type="ECO:0000313" key="1">
    <source>
        <dbReference type="EMBL" id="KAJ2905540.1"/>
    </source>
</evidence>
<protein>
    <submittedName>
        <fullName evidence="1">Uncharacterized protein</fullName>
    </submittedName>
</protein>
<dbReference type="Proteomes" id="UP001201980">
    <property type="component" value="Unassembled WGS sequence"/>
</dbReference>